<dbReference type="RefSeq" id="WP_113880349.1">
    <property type="nucleotide sequence ID" value="NZ_QNSA01000009.1"/>
</dbReference>
<dbReference type="EMBL" id="QPJB01000009">
    <property type="protein sequence ID" value="RCW32440.1"/>
    <property type="molecule type" value="Genomic_DNA"/>
</dbReference>
<evidence type="ECO:0000313" key="5">
    <source>
        <dbReference type="Proteomes" id="UP000252795"/>
    </source>
</evidence>
<dbReference type="CDD" id="cd13640">
    <property type="entry name" value="PBP2_ChoX"/>
    <property type="match status" value="1"/>
</dbReference>
<evidence type="ECO:0000313" key="3">
    <source>
        <dbReference type="EMBL" id="RBP71140.1"/>
    </source>
</evidence>
<feature type="domain" description="ABC-type glycine betaine transport system substrate-binding" evidence="2">
    <location>
        <begin position="27"/>
        <end position="279"/>
    </location>
</feature>
<dbReference type="GO" id="GO:0015871">
    <property type="term" value="P:choline transport"/>
    <property type="evidence" value="ECO:0007669"/>
    <property type="project" value="InterPro"/>
</dbReference>
<proteinExistence type="predicted"/>
<evidence type="ECO:0000313" key="6">
    <source>
        <dbReference type="Proteomes" id="UP000253065"/>
    </source>
</evidence>
<gene>
    <name evidence="4" type="ORF">DET51_109270</name>
    <name evidence="3" type="ORF">DET64_109270</name>
</gene>
<organism evidence="4 5">
    <name type="scientific">Marinobacter nauticus</name>
    <name type="common">Marinobacter hydrocarbonoclasticus</name>
    <name type="synonym">Marinobacter aquaeolei</name>
    <dbReference type="NCBI Taxonomy" id="2743"/>
    <lineage>
        <taxon>Bacteria</taxon>
        <taxon>Pseudomonadati</taxon>
        <taxon>Pseudomonadota</taxon>
        <taxon>Gammaproteobacteria</taxon>
        <taxon>Pseudomonadales</taxon>
        <taxon>Marinobacteraceae</taxon>
        <taxon>Marinobacter</taxon>
    </lineage>
</organism>
<protein>
    <submittedName>
        <fullName evidence="4">Glycine betaine/proline transport system substrate-binding protein</fullName>
    </submittedName>
</protein>
<dbReference type="SUPFAM" id="SSF53850">
    <property type="entry name" value="Periplasmic binding protein-like II"/>
    <property type="match status" value="1"/>
</dbReference>
<dbReference type="InterPro" id="IPR017783">
    <property type="entry name" value="ABC_choline_sub-bd"/>
</dbReference>
<keyword evidence="1" id="KW-0732">Signal</keyword>
<dbReference type="GO" id="GO:0042597">
    <property type="term" value="C:periplasmic space"/>
    <property type="evidence" value="ECO:0007669"/>
    <property type="project" value="InterPro"/>
</dbReference>
<accession>A0A368UWK4</accession>
<evidence type="ECO:0000256" key="1">
    <source>
        <dbReference type="SAM" id="SignalP"/>
    </source>
</evidence>
<dbReference type="InterPro" id="IPR007210">
    <property type="entry name" value="ABC_Gly_betaine_transp_sub-bd"/>
</dbReference>
<feature type="signal peptide" evidence="1">
    <location>
        <begin position="1"/>
        <end position="21"/>
    </location>
</feature>
<sequence length="315" mass="34717">MRTIFLLVMLAWVSVGTKAYAAGQCEQIQFGIVDWTDVKATTAVASELLQALGYNVEMSSQSVADTYQGMANGDIDVFLGNWMPSMAPVADPLIEANKVERLGPNLQGAKYTLAVPQAVYEAGVKSFSDIAQFKDKFDHSVYGLEKGNDGNQLILDMIETNAFGLGEFNLVETSERIMLAQVNGKIRDKEWIVFLAWAPHPMNERFDIVYLDGGDEYFGPNKGGATVYTNTRAGFSEDCANVAQLLENLEFSLAMEGQVMDMILNQFVPQERAARHWMHQNPDAVEAWLEGVTHRDGSPADANAIAQSMKLTVNN</sequence>
<dbReference type="GO" id="GO:0022857">
    <property type="term" value="F:transmembrane transporter activity"/>
    <property type="evidence" value="ECO:0007669"/>
    <property type="project" value="InterPro"/>
</dbReference>
<dbReference type="GO" id="GO:0043190">
    <property type="term" value="C:ATP-binding cassette (ABC) transporter complex"/>
    <property type="evidence" value="ECO:0007669"/>
    <property type="project" value="InterPro"/>
</dbReference>
<dbReference type="EMBL" id="QNSA01000009">
    <property type="protein sequence ID" value="RBP71140.1"/>
    <property type="molecule type" value="Genomic_DNA"/>
</dbReference>
<dbReference type="Gene3D" id="3.40.190.10">
    <property type="entry name" value="Periplasmic binding protein-like II"/>
    <property type="match status" value="1"/>
</dbReference>
<dbReference type="NCBIfam" id="TIGR03414">
    <property type="entry name" value="ABC_choline_bnd"/>
    <property type="match status" value="1"/>
</dbReference>
<dbReference type="Proteomes" id="UP000252795">
    <property type="component" value="Unassembled WGS sequence"/>
</dbReference>
<evidence type="ECO:0000259" key="2">
    <source>
        <dbReference type="Pfam" id="PF04069"/>
    </source>
</evidence>
<dbReference type="Proteomes" id="UP000253065">
    <property type="component" value="Unassembled WGS sequence"/>
</dbReference>
<dbReference type="Gene3D" id="3.40.190.100">
    <property type="entry name" value="Glycine betaine-binding periplasmic protein, domain 2"/>
    <property type="match status" value="1"/>
</dbReference>
<name>A0A368UWK4_MARNT</name>
<dbReference type="GO" id="GO:0033265">
    <property type="term" value="F:choline binding"/>
    <property type="evidence" value="ECO:0007669"/>
    <property type="project" value="InterPro"/>
</dbReference>
<feature type="chain" id="PRO_5016811149" evidence="1">
    <location>
        <begin position="22"/>
        <end position="315"/>
    </location>
</feature>
<keyword evidence="6" id="KW-1185">Reference proteome</keyword>
<evidence type="ECO:0000313" key="4">
    <source>
        <dbReference type="EMBL" id="RCW32440.1"/>
    </source>
</evidence>
<reference evidence="4 5" key="1">
    <citation type="submission" date="2018-07" db="EMBL/GenBank/DDBJ databases">
        <title>Freshwater and sediment microbial communities from various areas in North America, analyzing microbe dynamics in response to fracking.</title>
        <authorList>
            <person name="Lamendella R."/>
        </authorList>
    </citation>
    <scope>NUCLEOTIDE SEQUENCE [LARGE SCALE GENOMIC DNA]</scope>
    <source>
        <strain evidence="4 5">114E</strain>
        <strain evidence="3 6">114E_o</strain>
    </source>
</reference>
<comment type="caution">
    <text evidence="4">The sequence shown here is derived from an EMBL/GenBank/DDBJ whole genome shotgun (WGS) entry which is preliminary data.</text>
</comment>
<dbReference type="Pfam" id="PF04069">
    <property type="entry name" value="OpuAC"/>
    <property type="match status" value="1"/>
</dbReference>
<dbReference type="AlphaFoldDB" id="A0A368UWK4"/>